<dbReference type="InterPro" id="IPR008201">
    <property type="entry name" value="HepT-like"/>
</dbReference>
<evidence type="ECO:0000313" key="5">
    <source>
        <dbReference type="EMBL" id="GAA1830346.1"/>
    </source>
</evidence>
<keyword evidence="2" id="KW-0540">Nuclease</keyword>
<evidence type="ECO:0000256" key="3">
    <source>
        <dbReference type="ARBA" id="ARBA00022801"/>
    </source>
</evidence>
<accession>A0ABN2MKW8</accession>
<reference evidence="5 6" key="1">
    <citation type="journal article" date="2019" name="Int. J. Syst. Evol. Microbiol.">
        <title>The Global Catalogue of Microorganisms (GCM) 10K type strain sequencing project: providing services to taxonomists for standard genome sequencing and annotation.</title>
        <authorList>
            <consortium name="The Broad Institute Genomics Platform"/>
            <consortium name="The Broad Institute Genome Sequencing Center for Infectious Disease"/>
            <person name="Wu L."/>
            <person name="Ma J."/>
        </authorList>
    </citation>
    <scope>NUCLEOTIDE SEQUENCE [LARGE SCALE GENOMIC DNA]</scope>
    <source>
        <strain evidence="5 6">JCM 14323</strain>
    </source>
</reference>
<feature type="region of interest" description="Disordered" evidence="4">
    <location>
        <begin position="1"/>
        <end position="40"/>
    </location>
</feature>
<feature type="compositionally biased region" description="Basic and acidic residues" evidence="4">
    <location>
        <begin position="28"/>
        <end position="40"/>
    </location>
</feature>
<organism evidence="5 6">
    <name type="scientific">Agromyces salentinus</name>
    <dbReference type="NCBI Taxonomy" id="269421"/>
    <lineage>
        <taxon>Bacteria</taxon>
        <taxon>Bacillati</taxon>
        <taxon>Actinomycetota</taxon>
        <taxon>Actinomycetes</taxon>
        <taxon>Micrococcales</taxon>
        <taxon>Microbacteriaceae</taxon>
        <taxon>Agromyces</taxon>
    </lineage>
</organism>
<gene>
    <name evidence="5" type="ORF">GCM10009750_12710</name>
</gene>
<dbReference type="EMBL" id="BAAANK010000003">
    <property type="protein sequence ID" value="GAA1830346.1"/>
    <property type="molecule type" value="Genomic_DNA"/>
</dbReference>
<protein>
    <recommendedName>
        <fullName evidence="7">DUF86 domain-containing protein</fullName>
    </recommendedName>
</protein>
<sequence>MTDGDADAPRGRFSARPRVEPQGSEHSQFSERSRERLSDEVARLRSRFERATRDGRASFADADSDAYDIGMLAVIHLADLVNRQLPAEIADTLPRLARDGLRATRNIAAHNYAGLDNARLWETVSTHAPALLDAIEAALQAPSASSAPG</sequence>
<evidence type="ECO:0000256" key="1">
    <source>
        <dbReference type="ARBA" id="ARBA00022649"/>
    </source>
</evidence>
<keyword evidence="6" id="KW-1185">Reference proteome</keyword>
<proteinExistence type="predicted"/>
<comment type="caution">
    <text evidence="5">The sequence shown here is derived from an EMBL/GenBank/DDBJ whole genome shotgun (WGS) entry which is preliminary data.</text>
</comment>
<keyword evidence="1" id="KW-1277">Toxin-antitoxin system</keyword>
<dbReference type="Pfam" id="PF01934">
    <property type="entry name" value="HepT-like"/>
    <property type="match status" value="1"/>
</dbReference>
<dbReference type="RefSeq" id="WP_157428848.1">
    <property type="nucleotide sequence ID" value="NZ_BAAANK010000003.1"/>
</dbReference>
<name>A0ABN2MKW8_9MICO</name>
<evidence type="ECO:0008006" key="7">
    <source>
        <dbReference type="Google" id="ProtNLM"/>
    </source>
</evidence>
<keyword evidence="3" id="KW-0378">Hydrolase</keyword>
<evidence type="ECO:0000313" key="6">
    <source>
        <dbReference type="Proteomes" id="UP001501746"/>
    </source>
</evidence>
<evidence type="ECO:0000256" key="4">
    <source>
        <dbReference type="SAM" id="MobiDB-lite"/>
    </source>
</evidence>
<dbReference type="Proteomes" id="UP001501746">
    <property type="component" value="Unassembled WGS sequence"/>
</dbReference>
<evidence type="ECO:0000256" key="2">
    <source>
        <dbReference type="ARBA" id="ARBA00022722"/>
    </source>
</evidence>